<reference evidence="3" key="1">
    <citation type="journal article" date="2015" name="Nat. Genet.">
        <title>The genome and transcriptome of the zoonotic hookworm Ancylostoma ceylanicum identify infection-specific gene families.</title>
        <authorList>
            <person name="Schwarz E.M."/>
            <person name="Hu Y."/>
            <person name="Antoshechkin I."/>
            <person name="Miller M.M."/>
            <person name="Sternberg P.W."/>
            <person name="Aroian R.V."/>
        </authorList>
    </citation>
    <scope>NUCLEOTIDE SEQUENCE</scope>
    <source>
        <strain evidence="3">HY135</strain>
    </source>
</reference>
<sequence>MEPTTIASCVPKEQGRRTALYVLQGLYGSLSIVLYVMNIYALFYYRNPLDRTFSKLYAVTAVLATLIGAFGPPARPTLNWYDANHSQAMYYGIDVVPVQTGERDGRPECANQSRLTTPLFPSL</sequence>
<keyword evidence="3" id="KW-1185">Reference proteome</keyword>
<evidence type="ECO:0000313" key="3">
    <source>
        <dbReference type="Proteomes" id="UP000024635"/>
    </source>
</evidence>
<keyword evidence="1" id="KW-1133">Transmembrane helix</keyword>
<accession>A0A016SWX1</accession>
<dbReference type="OrthoDB" id="4232400at2759"/>
<evidence type="ECO:0000313" key="2">
    <source>
        <dbReference type="EMBL" id="EYB94886.1"/>
    </source>
</evidence>
<feature type="transmembrane region" description="Helical" evidence="1">
    <location>
        <begin position="56"/>
        <end position="74"/>
    </location>
</feature>
<protein>
    <submittedName>
        <fullName evidence="2">Uncharacterized protein</fullName>
    </submittedName>
</protein>
<comment type="caution">
    <text evidence="2">The sequence shown here is derived from an EMBL/GenBank/DDBJ whole genome shotgun (WGS) entry which is preliminary data.</text>
</comment>
<organism evidence="2 3">
    <name type="scientific">Ancylostoma ceylanicum</name>
    <dbReference type="NCBI Taxonomy" id="53326"/>
    <lineage>
        <taxon>Eukaryota</taxon>
        <taxon>Metazoa</taxon>
        <taxon>Ecdysozoa</taxon>
        <taxon>Nematoda</taxon>
        <taxon>Chromadorea</taxon>
        <taxon>Rhabditida</taxon>
        <taxon>Rhabditina</taxon>
        <taxon>Rhabditomorpha</taxon>
        <taxon>Strongyloidea</taxon>
        <taxon>Ancylostomatidae</taxon>
        <taxon>Ancylostomatinae</taxon>
        <taxon>Ancylostoma</taxon>
    </lineage>
</organism>
<evidence type="ECO:0000256" key="1">
    <source>
        <dbReference type="SAM" id="Phobius"/>
    </source>
</evidence>
<dbReference type="Proteomes" id="UP000024635">
    <property type="component" value="Unassembled WGS sequence"/>
</dbReference>
<proteinExistence type="predicted"/>
<gene>
    <name evidence="2" type="primary">Acey_s0166.g71</name>
    <name evidence="2" type="ORF">Y032_0166g71</name>
</gene>
<keyword evidence="1" id="KW-0472">Membrane</keyword>
<dbReference type="AlphaFoldDB" id="A0A016SWX1"/>
<dbReference type="EMBL" id="JARK01001502">
    <property type="protein sequence ID" value="EYB94886.1"/>
    <property type="molecule type" value="Genomic_DNA"/>
</dbReference>
<feature type="transmembrane region" description="Helical" evidence="1">
    <location>
        <begin position="20"/>
        <end position="44"/>
    </location>
</feature>
<keyword evidence="1" id="KW-0812">Transmembrane</keyword>
<name>A0A016SWX1_9BILA</name>